<dbReference type="InterPro" id="IPR008373">
    <property type="entry name" value="Saposin"/>
</dbReference>
<dbReference type="GO" id="GO:0016020">
    <property type="term" value="C:membrane"/>
    <property type="evidence" value="ECO:0007669"/>
    <property type="project" value="GOC"/>
</dbReference>
<dbReference type="PANTHER" id="PTHR11480">
    <property type="entry name" value="SAPOSIN-RELATED"/>
    <property type="match status" value="1"/>
</dbReference>
<dbReference type="Pfam" id="PF02199">
    <property type="entry name" value="SapA"/>
    <property type="match status" value="2"/>
</dbReference>
<evidence type="ECO:0000256" key="10">
    <source>
        <dbReference type="ARBA" id="ARBA00068560"/>
    </source>
</evidence>
<keyword evidence="4" id="KW-0677">Repeat</keyword>
<dbReference type="SUPFAM" id="SSF47862">
    <property type="entry name" value="Saposin"/>
    <property type="match status" value="4"/>
</dbReference>
<feature type="disulfide bond" evidence="12">
    <location>
        <begin position="64"/>
        <end position="140"/>
    </location>
</feature>
<comment type="function">
    <text evidence="9 11">May activate the lysosomal degradation of sphingolipids.</text>
</comment>
<accession>A0A8C9B219</accession>
<feature type="domain" description="Saposin B-type" evidence="13">
    <location>
        <begin position="290"/>
        <end position="370"/>
    </location>
</feature>
<evidence type="ECO:0000256" key="3">
    <source>
        <dbReference type="ARBA" id="ARBA00022729"/>
    </source>
</evidence>
<keyword evidence="8" id="KW-0325">Glycoprotein</keyword>
<evidence type="ECO:0000259" key="13">
    <source>
        <dbReference type="PROSITE" id="PS50015"/>
    </source>
</evidence>
<feature type="disulfide bond" evidence="12">
    <location>
        <begin position="213"/>
        <end position="224"/>
    </location>
</feature>
<dbReference type="InterPro" id="IPR008139">
    <property type="entry name" value="SaposinB_dom"/>
</dbReference>
<dbReference type="Ensembl" id="ENSPSMT00000043349.1">
    <property type="protein sequence ID" value="ENSPSMP00000037641.1"/>
    <property type="gene ID" value="ENSPSMG00000025849.1"/>
</dbReference>
<sequence length="521" mass="56739">MLRALLLLASLLGAATASPAEVPWECAKGSDVWCQDLQAAARCGALDYCQRVVWINPPTKSLPCDICQDIAAVAGNGLNPDTTESDILTLMRKTCTWLPSQESSARCQWMVDTHRVAVLTVLREAPGRAAAQVCTALTLCEQPQRHLATSGPLSKEDASEALSPFMAKGLLSFNPPEMPGAAVCQDCVQLVSRLQDAVQSSPTLAEVNIQEQCESSGPGLALLCKNYLLQRLTPAEQALSLLLPQEVCEEEGFCEEPSAPARLAHEAAADGVPPLELVSPRKSSELRMEPGLTCEVCLDVVQQLDQWLMSNSSEAMISHALERVCSVMPASVVRQCITLVDTYSPSLMQLVAKVSPQKVCKTLRLCSSRRRTREVHEAHVTAPSPLMDPENQGSFCNGCKRLLSVSSHNLERKSTKRDILMAFKGGCSVLPLLYMIQCNHFVTQYEPVLIDSLQDMMDPVAVCKKVGACHGPRTPLLGTDQCITGPSFWCMSQAAAELCNAVQHCQRHVWKETPFRGEEQA</sequence>
<feature type="disulfide bond" evidence="12">
    <location>
        <begin position="67"/>
        <end position="134"/>
    </location>
</feature>
<dbReference type="SMART" id="SM00741">
    <property type="entry name" value="SapB"/>
    <property type="match status" value="4"/>
</dbReference>
<dbReference type="Proteomes" id="UP000694414">
    <property type="component" value="Unplaced"/>
</dbReference>
<dbReference type="PRINTS" id="PR01797">
    <property type="entry name" value="SAPOSIN"/>
</dbReference>
<proteinExistence type="predicted"/>
<feature type="disulfide bond" evidence="12">
    <location>
        <begin position="95"/>
        <end position="107"/>
    </location>
</feature>
<evidence type="ECO:0000256" key="1">
    <source>
        <dbReference type="ARBA" id="ARBA00004613"/>
    </source>
</evidence>
<evidence type="ECO:0000256" key="6">
    <source>
        <dbReference type="ARBA" id="ARBA00023098"/>
    </source>
</evidence>
<dbReference type="InterPro" id="IPR021165">
    <property type="entry name" value="Saposin_chordata"/>
</dbReference>
<keyword evidence="16" id="KW-1185">Reference proteome</keyword>
<keyword evidence="5" id="KW-0746">Sphingolipid metabolism</keyword>
<dbReference type="PROSITE" id="PS51110">
    <property type="entry name" value="SAP_A"/>
    <property type="match status" value="2"/>
</dbReference>
<feature type="disulfide bond" evidence="12">
    <location>
        <begin position="399"/>
        <end position="463"/>
    </location>
</feature>
<dbReference type="GO" id="GO:0019216">
    <property type="term" value="P:regulation of lipid metabolic process"/>
    <property type="evidence" value="ECO:0007669"/>
    <property type="project" value="UniProtKB-UniRule"/>
</dbReference>
<evidence type="ECO:0000256" key="12">
    <source>
        <dbReference type="PIRSR" id="PIRSR002431-1"/>
    </source>
</evidence>
<keyword evidence="2" id="KW-0964">Secreted</keyword>
<evidence type="ECO:0000256" key="4">
    <source>
        <dbReference type="ARBA" id="ARBA00022737"/>
    </source>
</evidence>
<dbReference type="GO" id="GO:0005829">
    <property type="term" value="C:cytosol"/>
    <property type="evidence" value="ECO:0007669"/>
    <property type="project" value="Ensembl"/>
</dbReference>
<gene>
    <name evidence="15" type="primary">PSAPL1</name>
</gene>
<evidence type="ECO:0000256" key="2">
    <source>
        <dbReference type="ARBA" id="ARBA00022525"/>
    </source>
</evidence>
<feature type="domain" description="Saposin A-type" evidence="14">
    <location>
        <begin position="19"/>
        <end position="59"/>
    </location>
</feature>
<dbReference type="GO" id="GO:0060736">
    <property type="term" value="P:prostate gland growth"/>
    <property type="evidence" value="ECO:0007669"/>
    <property type="project" value="TreeGrafter"/>
</dbReference>
<evidence type="ECO:0000256" key="8">
    <source>
        <dbReference type="ARBA" id="ARBA00023180"/>
    </source>
</evidence>
<evidence type="ECO:0000256" key="9">
    <source>
        <dbReference type="ARBA" id="ARBA00053216"/>
    </source>
</evidence>
<dbReference type="SMART" id="SM00162">
    <property type="entry name" value="SAPA"/>
    <property type="match status" value="2"/>
</dbReference>
<dbReference type="FunFam" id="1.10.225.10:FF:000014">
    <property type="entry name" value="Proactivator polypeptide-like 1"/>
    <property type="match status" value="1"/>
</dbReference>
<evidence type="ECO:0000313" key="15">
    <source>
        <dbReference type="Ensembl" id="ENSPSMP00000037641.1"/>
    </source>
</evidence>
<dbReference type="FunFam" id="1.10.225.10:FF:000002">
    <property type="entry name" value="prosaposin isoform X2"/>
    <property type="match status" value="2"/>
</dbReference>
<feature type="disulfide bond" evidence="12">
    <location>
        <begin position="184"/>
        <end position="254"/>
    </location>
</feature>
<evidence type="ECO:0000256" key="11">
    <source>
        <dbReference type="PIRNR" id="PIRNR002431"/>
    </source>
</evidence>
<dbReference type="GO" id="GO:0060742">
    <property type="term" value="P:epithelial cell differentiation involved in prostate gland development"/>
    <property type="evidence" value="ECO:0007669"/>
    <property type="project" value="TreeGrafter"/>
</dbReference>
<dbReference type="AlphaFoldDB" id="A0A8C9B219"/>
<feature type="chain" id="PRO_5034412664" description="Proactivator polypeptide-like 1" evidence="11">
    <location>
        <begin position="18"/>
        <end position="521"/>
    </location>
</feature>
<evidence type="ECO:0000256" key="7">
    <source>
        <dbReference type="ARBA" id="ARBA00023157"/>
    </source>
</evidence>
<dbReference type="GeneTree" id="ENSGT00940000164031"/>
<dbReference type="Pfam" id="PF05184">
    <property type="entry name" value="SapB_1"/>
    <property type="match status" value="1"/>
</dbReference>
<dbReference type="InterPro" id="IPR007856">
    <property type="entry name" value="SapB_1"/>
</dbReference>
<feature type="signal peptide" evidence="11">
    <location>
        <begin position="1"/>
        <end position="17"/>
    </location>
</feature>
<dbReference type="InterPro" id="IPR008138">
    <property type="entry name" value="SapB_2"/>
</dbReference>
<name>A0A8C9B219_PROSS</name>
<keyword evidence="7 12" id="KW-1015">Disulfide bond</keyword>
<feature type="disulfide bond" evidence="12">
    <location>
        <begin position="294"/>
        <end position="366"/>
    </location>
</feature>
<feature type="disulfide bond" evidence="12">
    <location>
        <begin position="297"/>
        <end position="360"/>
    </location>
</feature>
<feature type="disulfide bond" evidence="12">
    <location>
        <begin position="427"/>
        <end position="438"/>
    </location>
</feature>
<keyword evidence="3 11" id="KW-0732">Signal</keyword>
<feature type="domain" description="Saposin A-type" evidence="14">
    <location>
        <begin position="475"/>
        <end position="515"/>
    </location>
</feature>
<dbReference type="Pfam" id="PF03489">
    <property type="entry name" value="SapB_2"/>
    <property type="match status" value="2"/>
</dbReference>
<protein>
    <recommendedName>
        <fullName evidence="10 11">Proactivator polypeptide-like 1</fullName>
    </recommendedName>
</protein>
<feature type="disulfide bond" evidence="12">
    <location>
        <begin position="325"/>
        <end position="336"/>
    </location>
</feature>
<dbReference type="Gene3D" id="1.10.225.10">
    <property type="entry name" value="Saposin-like"/>
    <property type="match status" value="4"/>
</dbReference>
<dbReference type="GO" id="GO:0007193">
    <property type="term" value="P:adenylate cyclase-inhibiting G protein-coupled receptor signaling pathway"/>
    <property type="evidence" value="ECO:0007669"/>
    <property type="project" value="UniProtKB-UniRule"/>
</dbReference>
<keyword evidence="6" id="KW-0443">Lipid metabolism</keyword>
<evidence type="ECO:0000313" key="16">
    <source>
        <dbReference type="Proteomes" id="UP000694414"/>
    </source>
</evidence>
<dbReference type="GO" id="GO:0005576">
    <property type="term" value="C:extracellular region"/>
    <property type="evidence" value="ECO:0007669"/>
    <property type="project" value="UniProtKB-SubCell"/>
</dbReference>
<organism evidence="15 16">
    <name type="scientific">Prolemur simus</name>
    <name type="common">Greater bamboo lemur</name>
    <name type="synonym">Hapalemur simus</name>
    <dbReference type="NCBI Taxonomy" id="1328070"/>
    <lineage>
        <taxon>Eukaryota</taxon>
        <taxon>Metazoa</taxon>
        <taxon>Chordata</taxon>
        <taxon>Craniata</taxon>
        <taxon>Vertebrata</taxon>
        <taxon>Euteleostomi</taxon>
        <taxon>Mammalia</taxon>
        <taxon>Eutheria</taxon>
        <taxon>Euarchontoglires</taxon>
        <taxon>Primates</taxon>
        <taxon>Strepsirrhini</taxon>
        <taxon>Lemuriformes</taxon>
        <taxon>Lemuridae</taxon>
        <taxon>Prolemur</taxon>
    </lineage>
</organism>
<feature type="domain" description="Saposin B-type" evidence="13">
    <location>
        <begin position="60"/>
        <end position="144"/>
    </location>
</feature>
<reference evidence="15" key="2">
    <citation type="submission" date="2025-09" db="UniProtKB">
        <authorList>
            <consortium name="Ensembl"/>
        </authorList>
    </citation>
    <scope>IDENTIFICATION</scope>
</reference>
<feature type="domain" description="Saposin B-type" evidence="13">
    <location>
        <begin position="180"/>
        <end position="258"/>
    </location>
</feature>
<dbReference type="PROSITE" id="PS50015">
    <property type="entry name" value="SAP_B"/>
    <property type="match status" value="4"/>
</dbReference>
<dbReference type="InterPro" id="IPR003119">
    <property type="entry name" value="SAP_A"/>
</dbReference>
<feature type="disulfide bond" evidence="12">
    <location>
        <begin position="396"/>
        <end position="469"/>
    </location>
</feature>
<feature type="domain" description="Saposin B-type" evidence="13">
    <location>
        <begin position="392"/>
        <end position="473"/>
    </location>
</feature>
<reference evidence="15" key="1">
    <citation type="submission" date="2025-08" db="UniProtKB">
        <authorList>
            <consortium name="Ensembl"/>
        </authorList>
    </citation>
    <scope>IDENTIFICATION</scope>
</reference>
<comment type="subcellular location">
    <subcellularLocation>
        <location evidence="1">Secreted</location>
    </subcellularLocation>
</comment>
<dbReference type="InterPro" id="IPR051428">
    <property type="entry name" value="Sphingo_Act-Surfact_Prot"/>
</dbReference>
<dbReference type="InterPro" id="IPR011001">
    <property type="entry name" value="Saposin-like"/>
</dbReference>
<dbReference type="PANTHER" id="PTHR11480:SF39">
    <property type="entry name" value="PROACTIVATOR POLYPEPTIDE-LIKE 1"/>
    <property type="match status" value="1"/>
</dbReference>
<feature type="disulfide bond" evidence="12">
    <location>
        <begin position="187"/>
        <end position="248"/>
    </location>
</feature>
<dbReference type="GO" id="GO:0005764">
    <property type="term" value="C:lysosome"/>
    <property type="evidence" value="ECO:0007669"/>
    <property type="project" value="UniProtKB-UniRule"/>
</dbReference>
<dbReference type="PIRSF" id="PIRSF002431">
    <property type="entry name" value="Saposin"/>
    <property type="match status" value="1"/>
</dbReference>
<dbReference type="GO" id="GO:0006665">
    <property type="term" value="P:sphingolipid metabolic process"/>
    <property type="evidence" value="ECO:0007669"/>
    <property type="project" value="UniProtKB-UniRule"/>
</dbReference>
<evidence type="ECO:0000259" key="14">
    <source>
        <dbReference type="PROSITE" id="PS51110"/>
    </source>
</evidence>
<evidence type="ECO:0000256" key="5">
    <source>
        <dbReference type="ARBA" id="ARBA00022919"/>
    </source>
</evidence>